<reference evidence="1 2" key="1">
    <citation type="journal article" date="2016" name="Mol. Biol. Evol.">
        <title>Comparative Genomics of Early-Diverging Mushroom-Forming Fungi Provides Insights into the Origins of Lignocellulose Decay Capabilities.</title>
        <authorList>
            <person name="Nagy L.G."/>
            <person name="Riley R."/>
            <person name="Tritt A."/>
            <person name="Adam C."/>
            <person name="Daum C."/>
            <person name="Floudas D."/>
            <person name="Sun H."/>
            <person name="Yadav J.S."/>
            <person name="Pangilinan J."/>
            <person name="Larsson K.H."/>
            <person name="Matsuura K."/>
            <person name="Barry K."/>
            <person name="Labutti K."/>
            <person name="Kuo R."/>
            <person name="Ohm R.A."/>
            <person name="Bhattacharya S.S."/>
            <person name="Shirouzu T."/>
            <person name="Yoshinaga Y."/>
            <person name="Martin F.M."/>
            <person name="Grigoriev I.V."/>
            <person name="Hibbett D.S."/>
        </authorList>
    </citation>
    <scope>NUCLEOTIDE SEQUENCE [LARGE SCALE GENOMIC DNA]</scope>
    <source>
        <strain evidence="1 2">CBS 109695</strain>
    </source>
</reference>
<organism evidence="1 2">
    <name type="scientific">Athelia psychrophila</name>
    <dbReference type="NCBI Taxonomy" id="1759441"/>
    <lineage>
        <taxon>Eukaryota</taxon>
        <taxon>Fungi</taxon>
        <taxon>Dikarya</taxon>
        <taxon>Basidiomycota</taxon>
        <taxon>Agaricomycotina</taxon>
        <taxon>Agaricomycetes</taxon>
        <taxon>Agaricomycetidae</taxon>
        <taxon>Atheliales</taxon>
        <taxon>Atheliaceae</taxon>
        <taxon>Athelia</taxon>
    </lineage>
</organism>
<evidence type="ECO:0000313" key="2">
    <source>
        <dbReference type="Proteomes" id="UP000076532"/>
    </source>
</evidence>
<accession>A0A166PKS6</accession>
<evidence type="ECO:0000313" key="1">
    <source>
        <dbReference type="EMBL" id="KZP26196.1"/>
    </source>
</evidence>
<proteinExistence type="predicted"/>
<keyword evidence="2" id="KW-1185">Reference proteome</keyword>
<dbReference type="Proteomes" id="UP000076532">
    <property type="component" value="Unassembled WGS sequence"/>
</dbReference>
<gene>
    <name evidence="1" type="ORF">FIBSPDRAFT_358719</name>
</gene>
<protein>
    <submittedName>
        <fullName evidence="1">Uncharacterized protein</fullName>
    </submittedName>
</protein>
<sequence length="149" mass="17238">MNVDFKSVPKRMKLAVCNYTLIYVRCSSLEPLPKATYHIQPGAYENGFWILQNSWSRQLCLRTRFCRNMKRQSGQGSDPGQTLGQQGLTSSIPNHCSQEVATANCWHPFFPTSLWPMMYPDIHQLAIHSQHQCLLRAPKLRCWEPEELD</sequence>
<dbReference type="AlphaFoldDB" id="A0A166PKS6"/>
<dbReference type="EMBL" id="KV417516">
    <property type="protein sequence ID" value="KZP26196.1"/>
    <property type="molecule type" value="Genomic_DNA"/>
</dbReference>
<name>A0A166PKS6_9AGAM</name>